<dbReference type="AlphaFoldDB" id="A0AAD6VLS7"/>
<comment type="caution">
    <text evidence="3">The sequence shown here is derived from an EMBL/GenBank/DDBJ whole genome shotgun (WGS) entry which is preliminary data.</text>
</comment>
<feature type="region of interest" description="Disordered" evidence="1">
    <location>
        <begin position="15"/>
        <end position="38"/>
    </location>
</feature>
<dbReference type="EMBL" id="JARJCW010000017">
    <property type="protein sequence ID" value="KAJ7215496.1"/>
    <property type="molecule type" value="Genomic_DNA"/>
</dbReference>
<reference evidence="3" key="1">
    <citation type="submission" date="2023-03" db="EMBL/GenBank/DDBJ databases">
        <title>Massive genome expansion in bonnet fungi (Mycena s.s.) driven by repeated elements and novel gene families across ecological guilds.</title>
        <authorList>
            <consortium name="Lawrence Berkeley National Laboratory"/>
            <person name="Harder C.B."/>
            <person name="Miyauchi S."/>
            <person name="Viragh M."/>
            <person name="Kuo A."/>
            <person name="Thoen E."/>
            <person name="Andreopoulos B."/>
            <person name="Lu D."/>
            <person name="Skrede I."/>
            <person name="Drula E."/>
            <person name="Henrissat B."/>
            <person name="Morin E."/>
            <person name="Kohler A."/>
            <person name="Barry K."/>
            <person name="LaButti K."/>
            <person name="Morin E."/>
            <person name="Salamov A."/>
            <person name="Lipzen A."/>
            <person name="Mereny Z."/>
            <person name="Hegedus B."/>
            <person name="Baldrian P."/>
            <person name="Stursova M."/>
            <person name="Weitz H."/>
            <person name="Taylor A."/>
            <person name="Grigoriev I.V."/>
            <person name="Nagy L.G."/>
            <person name="Martin F."/>
            <person name="Kauserud H."/>
        </authorList>
    </citation>
    <scope>NUCLEOTIDE SEQUENCE</scope>
    <source>
        <strain evidence="3">9144</strain>
    </source>
</reference>
<accession>A0AAD6VLS7</accession>
<name>A0AAD6VLS7_9AGAR</name>
<feature type="compositionally biased region" description="Polar residues" evidence="1">
    <location>
        <begin position="15"/>
        <end position="30"/>
    </location>
</feature>
<evidence type="ECO:0000313" key="4">
    <source>
        <dbReference type="Proteomes" id="UP001219525"/>
    </source>
</evidence>
<protein>
    <submittedName>
        <fullName evidence="3">Uncharacterized protein</fullName>
    </submittedName>
</protein>
<organism evidence="3 4">
    <name type="scientific">Mycena pura</name>
    <dbReference type="NCBI Taxonomy" id="153505"/>
    <lineage>
        <taxon>Eukaryota</taxon>
        <taxon>Fungi</taxon>
        <taxon>Dikarya</taxon>
        <taxon>Basidiomycota</taxon>
        <taxon>Agaricomycotina</taxon>
        <taxon>Agaricomycetes</taxon>
        <taxon>Agaricomycetidae</taxon>
        <taxon>Agaricales</taxon>
        <taxon>Marasmiineae</taxon>
        <taxon>Mycenaceae</taxon>
        <taxon>Mycena</taxon>
    </lineage>
</organism>
<keyword evidence="4" id="KW-1185">Reference proteome</keyword>
<proteinExistence type="predicted"/>
<evidence type="ECO:0000313" key="2">
    <source>
        <dbReference type="EMBL" id="KAJ7215362.1"/>
    </source>
</evidence>
<gene>
    <name evidence="2" type="ORF">GGX14DRAFT_391799</name>
    <name evidence="3" type="ORF">GGX14DRAFT_391925</name>
</gene>
<dbReference type="Proteomes" id="UP001219525">
    <property type="component" value="Unassembled WGS sequence"/>
</dbReference>
<sequence length="260" mass="29606">MLRQTKLTSFFSQAAVTRMRQPSQSRTPRLQSPRPGPPLTQAVLSQFFPSAAMYRGDWWHVPGEWLTNAVLRRQFLLPARRRPGLPTGDTSPLPFPADTRDEKQYKVNMQDVFRRVAAVVTDYEEYWHEQACWEENQNAAMFDPDFFQKLGDEALDMFRDTLGPRTRAYVDREIADGGSLRFCYKQSGLPYLQSARTGDDSPMAIYELLVAADAVASELARSGTSPPPSSPNQIYLKSLLDLRIGSKLLCLRLLKELERN</sequence>
<evidence type="ECO:0000313" key="3">
    <source>
        <dbReference type="EMBL" id="KAJ7215496.1"/>
    </source>
</evidence>
<dbReference type="EMBL" id="JARJCW010000017">
    <property type="protein sequence ID" value="KAJ7215362.1"/>
    <property type="molecule type" value="Genomic_DNA"/>
</dbReference>
<evidence type="ECO:0000256" key="1">
    <source>
        <dbReference type="SAM" id="MobiDB-lite"/>
    </source>
</evidence>